<dbReference type="EMBL" id="AXCM01008985">
    <property type="status" value="NOT_ANNOTATED_CDS"/>
    <property type="molecule type" value="Genomic_DNA"/>
</dbReference>
<dbReference type="InterPro" id="IPR003117">
    <property type="entry name" value="cAMP_dep_PK_reg_su_I/II_a/b"/>
</dbReference>
<dbReference type="AlphaFoldDB" id="A0A182LW93"/>
<organism evidence="2 3">
    <name type="scientific">Anopheles culicifacies</name>
    <dbReference type="NCBI Taxonomy" id="139723"/>
    <lineage>
        <taxon>Eukaryota</taxon>
        <taxon>Metazoa</taxon>
        <taxon>Ecdysozoa</taxon>
        <taxon>Arthropoda</taxon>
        <taxon>Hexapoda</taxon>
        <taxon>Insecta</taxon>
        <taxon>Pterygota</taxon>
        <taxon>Neoptera</taxon>
        <taxon>Endopterygota</taxon>
        <taxon>Diptera</taxon>
        <taxon>Nematocera</taxon>
        <taxon>Culicoidea</taxon>
        <taxon>Culicidae</taxon>
        <taxon>Anophelinae</taxon>
        <taxon>Anopheles</taxon>
        <taxon>culicifacies species complex</taxon>
    </lineage>
</organism>
<dbReference type="GO" id="GO:0005516">
    <property type="term" value="F:calmodulin binding"/>
    <property type="evidence" value="ECO:0007669"/>
    <property type="project" value="TreeGrafter"/>
</dbReference>
<name>A0A182LW93_9DIPT</name>
<dbReference type="SMART" id="SM00015">
    <property type="entry name" value="IQ"/>
    <property type="match status" value="4"/>
</dbReference>
<dbReference type="EnsemblMetazoa" id="ACUA003479-RA">
    <property type="protein sequence ID" value="ACUA003479-PA"/>
    <property type="gene ID" value="ACUA003479"/>
</dbReference>
<dbReference type="SMART" id="SM00394">
    <property type="entry name" value="RIIa"/>
    <property type="match status" value="1"/>
</dbReference>
<dbReference type="VEuPathDB" id="VectorBase:ACUA003479"/>
<dbReference type="STRING" id="139723.A0A182LW93"/>
<evidence type="ECO:0000313" key="3">
    <source>
        <dbReference type="Proteomes" id="UP000075883"/>
    </source>
</evidence>
<dbReference type="PROSITE" id="PS50096">
    <property type="entry name" value="IQ"/>
    <property type="match status" value="4"/>
</dbReference>
<reference evidence="3" key="1">
    <citation type="submission" date="2013-09" db="EMBL/GenBank/DDBJ databases">
        <title>The Genome Sequence of Anopheles culicifacies species A.</title>
        <authorList>
            <consortium name="The Broad Institute Genomics Platform"/>
            <person name="Neafsey D.E."/>
            <person name="Besansky N."/>
            <person name="Howell P."/>
            <person name="Walton C."/>
            <person name="Young S.K."/>
            <person name="Zeng Q."/>
            <person name="Gargeya S."/>
            <person name="Fitzgerald M."/>
            <person name="Haas B."/>
            <person name="Abouelleil A."/>
            <person name="Allen A.W."/>
            <person name="Alvarado L."/>
            <person name="Arachchi H.M."/>
            <person name="Berlin A.M."/>
            <person name="Chapman S.B."/>
            <person name="Gainer-Dewar J."/>
            <person name="Goldberg J."/>
            <person name="Griggs A."/>
            <person name="Gujja S."/>
            <person name="Hansen M."/>
            <person name="Howarth C."/>
            <person name="Imamovic A."/>
            <person name="Ireland A."/>
            <person name="Larimer J."/>
            <person name="McCowan C."/>
            <person name="Murphy C."/>
            <person name="Pearson M."/>
            <person name="Poon T.W."/>
            <person name="Priest M."/>
            <person name="Roberts A."/>
            <person name="Saif S."/>
            <person name="Shea T."/>
            <person name="Sisk P."/>
            <person name="Sykes S."/>
            <person name="Wortman J."/>
            <person name="Nusbaum C."/>
            <person name="Birren B."/>
        </authorList>
    </citation>
    <scope>NUCLEOTIDE SEQUENCE [LARGE SCALE GENOMIC DNA]</scope>
    <source>
        <strain evidence="3">A-37</strain>
    </source>
</reference>
<proteinExistence type="predicted"/>
<sequence length="375" mass="43585">MNYLLHRQRSPGAVVPIPEGLEELMGEMSREVLRSQPPNVISFLADYLEDKLARRENLLVAEKIVDNVLDFSLDIVAMLESVGIDSLRAGEAVKRIREEFHRHFETKPDDERLRETFRERDVLERLVKECHFTEQEARKASRIIENAYRTFYFRNAYKEPHVPGKDKDWRQAAKHTLSLYAQTGPTKEEMEVAARRIQVAYRVYYTRKRRELDRSATLIQRAARNYQRRRLEEAEIAGVPSEILTREVIDDGLYTASEDIRHLINVAIGTSDEPSHSRDLQTTHRDMTTDEAATMIQSMFRGHQTRKQTTPKSPTPLVDEEQAAILLQSTARGHLVRKRVQEEKQHQHQMATMLQSHVRGYLARKRVPRNDPSAP</sequence>
<dbReference type="SUPFAM" id="SSF47391">
    <property type="entry name" value="Dimerization-anchoring domain of cAMP-dependent PK regulatory subunit"/>
    <property type="match status" value="1"/>
</dbReference>
<evidence type="ECO:0000259" key="1">
    <source>
        <dbReference type="SMART" id="SM00394"/>
    </source>
</evidence>
<dbReference type="PANTHER" id="PTHR10699:SF11">
    <property type="entry name" value="IGLOO, ISOFORM A"/>
    <property type="match status" value="1"/>
</dbReference>
<evidence type="ECO:0000313" key="2">
    <source>
        <dbReference type="EnsemblMetazoa" id="ACUA003479-PA"/>
    </source>
</evidence>
<accession>A0A182LW93</accession>
<feature type="domain" description="RIIa" evidence="1">
    <location>
        <begin position="19"/>
        <end position="57"/>
    </location>
</feature>
<dbReference type="Proteomes" id="UP000075883">
    <property type="component" value="Unassembled WGS sequence"/>
</dbReference>
<dbReference type="InterPro" id="IPR047579">
    <property type="entry name" value="DD_CABYR_SP17"/>
</dbReference>
<keyword evidence="3" id="KW-1185">Reference proteome</keyword>
<dbReference type="PANTHER" id="PTHR10699">
    <property type="entry name" value="NEUROMODULIN"/>
    <property type="match status" value="1"/>
</dbReference>
<protein>
    <recommendedName>
        <fullName evidence="1">RIIa domain-containing protein</fullName>
    </recommendedName>
</protein>
<dbReference type="CDD" id="cd12100">
    <property type="entry name" value="DD_CABYR_SP17"/>
    <property type="match status" value="1"/>
</dbReference>
<dbReference type="Gene3D" id="1.20.5.190">
    <property type="match status" value="2"/>
</dbReference>
<dbReference type="Pfam" id="PF02197">
    <property type="entry name" value="RIIa"/>
    <property type="match status" value="1"/>
</dbReference>
<dbReference type="CDD" id="cd23767">
    <property type="entry name" value="IQCD"/>
    <property type="match status" value="1"/>
</dbReference>
<dbReference type="Gene3D" id="1.20.890.10">
    <property type="entry name" value="cAMP-dependent protein kinase regulatory subunit, dimerization-anchoring domain"/>
    <property type="match status" value="1"/>
</dbReference>
<dbReference type="Pfam" id="PF00612">
    <property type="entry name" value="IQ"/>
    <property type="match status" value="4"/>
</dbReference>
<reference evidence="2" key="2">
    <citation type="submission" date="2020-05" db="UniProtKB">
        <authorList>
            <consortium name="EnsemblMetazoa"/>
        </authorList>
    </citation>
    <scope>IDENTIFICATION</scope>
    <source>
        <strain evidence="2">A-37</strain>
    </source>
</reference>
<dbReference type="InterPro" id="IPR000048">
    <property type="entry name" value="IQ_motif_EF-hand-BS"/>
</dbReference>